<gene>
    <name evidence="4" type="ORF">XYCOK13_20200</name>
</gene>
<comment type="caution">
    <text evidence="4">The sequence shown here is derived from an EMBL/GenBank/DDBJ whole genome shotgun (WGS) entry which is preliminary data.</text>
</comment>
<proteinExistence type="predicted"/>
<name>A0A8J4H456_9BACL</name>
<dbReference type="PIRSF" id="PIRSF037663">
    <property type="entry name" value="Acetyltransf_GNAT_prd"/>
    <property type="match status" value="1"/>
</dbReference>
<evidence type="ECO:0000313" key="5">
    <source>
        <dbReference type="Proteomes" id="UP000677918"/>
    </source>
</evidence>
<dbReference type="Gene3D" id="3.40.630.30">
    <property type="match status" value="1"/>
</dbReference>
<keyword evidence="5" id="KW-1185">Reference proteome</keyword>
<dbReference type="SUPFAM" id="SSF55729">
    <property type="entry name" value="Acyl-CoA N-acyltransferases (Nat)"/>
    <property type="match status" value="1"/>
</dbReference>
<evidence type="ECO:0000256" key="1">
    <source>
        <dbReference type="ARBA" id="ARBA00022679"/>
    </source>
</evidence>
<dbReference type="GO" id="GO:0016747">
    <property type="term" value="F:acyltransferase activity, transferring groups other than amino-acyl groups"/>
    <property type="evidence" value="ECO:0007669"/>
    <property type="project" value="InterPro"/>
</dbReference>
<organism evidence="4 5">
    <name type="scientific">Xylanibacillus composti</name>
    <dbReference type="NCBI Taxonomy" id="1572762"/>
    <lineage>
        <taxon>Bacteria</taxon>
        <taxon>Bacillati</taxon>
        <taxon>Bacillota</taxon>
        <taxon>Bacilli</taxon>
        <taxon>Bacillales</taxon>
        <taxon>Paenibacillaceae</taxon>
        <taxon>Xylanibacillus</taxon>
    </lineage>
</organism>
<keyword evidence="1" id="KW-0808">Transferase</keyword>
<protein>
    <submittedName>
        <fullName evidence="4">Putative N-acetyltransferase</fullName>
    </submittedName>
</protein>
<evidence type="ECO:0000313" key="4">
    <source>
        <dbReference type="EMBL" id="GIQ69196.1"/>
    </source>
</evidence>
<evidence type="ECO:0000256" key="2">
    <source>
        <dbReference type="ARBA" id="ARBA00023315"/>
    </source>
</evidence>
<dbReference type="InterPro" id="IPR000182">
    <property type="entry name" value="GNAT_dom"/>
</dbReference>
<dbReference type="Pfam" id="PF00583">
    <property type="entry name" value="Acetyltransf_1"/>
    <property type="match status" value="1"/>
</dbReference>
<dbReference type="CDD" id="cd04301">
    <property type="entry name" value="NAT_SF"/>
    <property type="match status" value="1"/>
</dbReference>
<dbReference type="PANTHER" id="PTHR43072">
    <property type="entry name" value="N-ACETYLTRANSFERASE"/>
    <property type="match status" value="1"/>
</dbReference>
<dbReference type="InterPro" id="IPR016181">
    <property type="entry name" value="Acyl_CoA_acyltransferase"/>
</dbReference>
<dbReference type="PROSITE" id="PS51186">
    <property type="entry name" value="GNAT"/>
    <property type="match status" value="1"/>
</dbReference>
<dbReference type="AlphaFoldDB" id="A0A8J4H456"/>
<keyword evidence="2" id="KW-0012">Acyltransferase</keyword>
<evidence type="ECO:0000259" key="3">
    <source>
        <dbReference type="PROSITE" id="PS51186"/>
    </source>
</evidence>
<feature type="domain" description="N-acetyltransferase" evidence="3">
    <location>
        <begin position="1"/>
        <end position="140"/>
    </location>
</feature>
<dbReference type="PANTHER" id="PTHR43072:SF51">
    <property type="entry name" value="ABC SUPERFAMILY TRANSPORT PROTEIN"/>
    <property type="match status" value="1"/>
</dbReference>
<reference evidence="4" key="1">
    <citation type="submission" date="2021-04" db="EMBL/GenBank/DDBJ databases">
        <title>Draft genome sequence of Xylanibacillus composti strain K13.</title>
        <authorList>
            <person name="Uke A."/>
            <person name="Chhe C."/>
            <person name="Baramee S."/>
            <person name="Kosugi A."/>
        </authorList>
    </citation>
    <scope>NUCLEOTIDE SEQUENCE</scope>
    <source>
        <strain evidence="4">K13</strain>
    </source>
</reference>
<dbReference type="InterPro" id="IPR017255">
    <property type="entry name" value="AcTrfase_GNAT_prd"/>
</dbReference>
<dbReference type="EMBL" id="BOVK01000025">
    <property type="protein sequence ID" value="GIQ69196.1"/>
    <property type="molecule type" value="Genomic_DNA"/>
</dbReference>
<dbReference type="Proteomes" id="UP000677918">
    <property type="component" value="Unassembled WGS sequence"/>
</dbReference>
<sequence length="140" mass="16249">MFVRAFQLSDYAPVSALLNEVLSEECCEDTMAALGRQLYWDSELIMVAVQDDQVVGVMIGTIDEGRGYYYRVAVHPDYQRMGIGTKLTTAMRDRFEKRQVSRIMISMDKHNEMILPWYESLGYRARDFFHSFEKLTIVNG</sequence>
<dbReference type="RefSeq" id="WP_213412002.1">
    <property type="nucleotide sequence ID" value="NZ_BOVK01000025.1"/>
</dbReference>
<accession>A0A8J4H456</accession>